<keyword evidence="1" id="KW-0472">Membrane</keyword>
<protein>
    <submittedName>
        <fullName evidence="2">Uncharacterized protein</fullName>
    </submittedName>
</protein>
<dbReference type="RefSeq" id="WP_150210773.1">
    <property type="nucleotide sequence ID" value="NZ_CP029190.1"/>
</dbReference>
<keyword evidence="1" id="KW-0812">Transmembrane</keyword>
<evidence type="ECO:0000256" key="1">
    <source>
        <dbReference type="SAM" id="Phobius"/>
    </source>
</evidence>
<dbReference type="EMBL" id="CP029190">
    <property type="protein sequence ID" value="QES51024.1"/>
    <property type="molecule type" value="Genomic_DNA"/>
</dbReference>
<reference evidence="2 3" key="1">
    <citation type="submission" date="2018-05" db="EMBL/GenBank/DDBJ databases">
        <title>Streptomyces venezuelae.</title>
        <authorList>
            <person name="Kim W."/>
            <person name="Lee N."/>
            <person name="Cho B.-K."/>
        </authorList>
    </citation>
    <scope>NUCLEOTIDE SEQUENCE [LARGE SCALE GENOMIC DNA]</scope>
    <source>
        <strain evidence="2 3">ATCC 21782</strain>
    </source>
</reference>
<sequence>MTTLSATGAGTASGTPRVPRPRLLLAGALLLTGLSLAGWTAAGRLWGGDGGLMALVVAREYQVPSLWLVLASLAGALALGVRSGSVRGAGYVGLSLVTLPVLVLAELTSSAPESVRVAAPGRDDRHLLVHRTESGPDPVWLVYVRQGDWPLERRWLVGSFHGDEAYDGLAAAVWDGPGRVRLDTSGGETYLVGVAPSGRPDRRITVP</sequence>
<feature type="transmembrane region" description="Helical" evidence="1">
    <location>
        <begin position="23"/>
        <end position="41"/>
    </location>
</feature>
<organism evidence="2 3">
    <name type="scientific">Streptomyces venezuelae</name>
    <dbReference type="NCBI Taxonomy" id="54571"/>
    <lineage>
        <taxon>Bacteria</taxon>
        <taxon>Bacillati</taxon>
        <taxon>Actinomycetota</taxon>
        <taxon>Actinomycetes</taxon>
        <taxon>Kitasatosporales</taxon>
        <taxon>Streptomycetaceae</taxon>
        <taxon>Streptomyces</taxon>
    </lineage>
</organism>
<keyword evidence="1" id="KW-1133">Transmembrane helix</keyword>
<dbReference type="OrthoDB" id="3872138at2"/>
<evidence type="ECO:0000313" key="3">
    <source>
        <dbReference type="Proteomes" id="UP000325211"/>
    </source>
</evidence>
<dbReference type="AlphaFoldDB" id="A0A5P2D7C3"/>
<dbReference type="Proteomes" id="UP000325211">
    <property type="component" value="Chromosome"/>
</dbReference>
<proteinExistence type="predicted"/>
<evidence type="ECO:0000313" key="2">
    <source>
        <dbReference type="EMBL" id="QES51024.1"/>
    </source>
</evidence>
<gene>
    <name evidence="2" type="ORF">DEJ50_27530</name>
</gene>
<accession>A0A5P2D7C3</accession>
<feature type="transmembrane region" description="Helical" evidence="1">
    <location>
        <begin position="88"/>
        <end position="107"/>
    </location>
</feature>
<name>A0A5P2D7C3_STRVZ</name>
<feature type="transmembrane region" description="Helical" evidence="1">
    <location>
        <begin position="61"/>
        <end position="81"/>
    </location>
</feature>